<evidence type="ECO:0000256" key="1">
    <source>
        <dbReference type="SAM" id="Phobius"/>
    </source>
</evidence>
<evidence type="ECO:0000313" key="4">
    <source>
        <dbReference type="Proteomes" id="UP000324897"/>
    </source>
</evidence>
<proteinExistence type="predicted"/>
<evidence type="ECO:0000313" key="2">
    <source>
        <dbReference type="EMBL" id="TVU12620.1"/>
    </source>
</evidence>
<comment type="caution">
    <text evidence="3">The sequence shown here is derived from an EMBL/GenBank/DDBJ whole genome shotgun (WGS) entry which is preliminary data.</text>
</comment>
<dbReference type="InterPro" id="IPR045501">
    <property type="entry name" value="DUF6490"/>
</dbReference>
<feature type="transmembrane region" description="Helical" evidence="1">
    <location>
        <begin position="115"/>
        <end position="133"/>
    </location>
</feature>
<protein>
    <submittedName>
        <fullName evidence="3">Uncharacterized protein</fullName>
    </submittedName>
</protein>
<feature type="transmembrane region" description="Helical" evidence="1">
    <location>
        <begin position="59"/>
        <end position="76"/>
    </location>
</feature>
<feature type="transmembrane region" description="Helical" evidence="1">
    <location>
        <begin position="179"/>
        <end position="198"/>
    </location>
</feature>
<name>A0A5J9TPP5_9POAL</name>
<keyword evidence="4" id="KW-1185">Reference proteome</keyword>
<dbReference type="AlphaFoldDB" id="A0A5J9TPP5"/>
<dbReference type="Proteomes" id="UP000324897">
    <property type="component" value="Chromosome 3"/>
</dbReference>
<sequence length="225" mass="24020">MYDASKPCSHFSPEYWKLMVMDQRGAAIAAAGGLVPTAFVVLTVTCAAAIYRAAAAGDVASTAFVAVSYAALLLLFRSLRAYELALPEVAAERERLRQSGVGLAMADNRNRGPTWVTRAGFGLLTLNSCLAIYRARDDFASVLFVAGSYLLLLLLFGCLRTYERAPPGSPARERARSAVWPLTTLLTVGFAWKVAALMPSAVAVLVWGLAIATSVGGFFALFVCN</sequence>
<dbReference type="EMBL" id="RWGY01000039">
    <property type="protein sequence ID" value="TVU12621.1"/>
    <property type="molecule type" value="Genomic_DNA"/>
</dbReference>
<keyword evidence="1" id="KW-1133">Transmembrane helix</keyword>
<keyword evidence="1" id="KW-0812">Transmembrane</keyword>
<dbReference type="PANTHER" id="PTHR46610">
    <property type="entry name" value="OS05G0181300 PROTEIN"/>
    <property type="match status" value="1"/>
</dbReference>
<accession>A0A5J9TPP5</accession>
<reference evidence="3 4" key="1">
    <citation type="journal article" date="2019" name="Sci. Rep.">
        <title>A high-quality genome of Eragrostis curvula grass provides insights into Poaceae evolution and supports new strategies to enhance forage quality.</title>
        <authorList>
            <person name="Carballo J."/>
            <person name="Santos B.A.C.M."/>
            <person name="Zappacosta D."/>
            <person name="Garbus I."/>
            <person name="Selva J.P."/>
            <person name="Gallo C.A."/>
            <person name="Diaz A."/>
            <person name="Albertini E."/>
            <person name="Caccamo M."/>
            <person name="Echenique V."/>
        </authorList>
    </citation>
    <scope>NUCLEOTIDE SEQUENCE [LARGE SCALE GENOMIC DNA]</scope>
    <source>
        <strain evidence="4">cv. Victoria</strain>
        <tissue evidence="3">Leaf</tissue>
    </source>
</reference>
<evidence type="ECO:0000313" key="3">
    <source>
        <dbReference type="EMBL" id="TVU12621.1"/>
    </source>
</evidence>
<dbReference type="PANTHER" id="PTHR46610:SF6">
    <property type="entry name" value="OS06G0147100 PROTEIN"/>
    <property type="match status" value="1"/>
</dbReference>
<feature type="non-terminal residue" evidence="3">
    <location>
        <position position="1"/>
    </location>
</feature>
<feature type="transmembrane region" description="Helical" evidence="1">
    <location>
        <begin position="26"/>
        <end position="53"/>
    </location>
</feature>
<dbReference type="Gramene" id="TVU12620">
    <property type="protein sequence ID" value="TVU12620"/>
    <property type="gene ID" value="EJB05_46271"/>
</dbReference>
<dbReference type="Gramene" id="TVU12621">
    <property type="protein sequence ID" value="TVU12621"/>
    <property type="gene ID" value="EJB05_46272"/>
</dbReference>
<feature type="transmembrane region" description="Helical" evidence="1">
    <location>
        <begin position="139"/>
        <end position="159"/>
    </location>
</feature>
<dbReference type="OrthoDB" id="681033at2759"/>
<dbReference type="Pfam" id="PF20100">
    <property type="entry name" value="DUF6490"/>
    <property type="match status" value="2"/>
</dbReference>
<gene>
    <name evidence="2" type="ORF">EJB05_46271</name>
    <name evidence="3" type="ORF">EJB05_46272</name>
</gene>
<organism evidence="3 4">
    <name type="scientific">Eragrostis curvula</name>
    <name type="common">weeping love grass</name>
    <dbReference type="NCBI Taxonomy" id="38414"/>
    <lineage>
        <taxon>Eukaryota</taxon>
        <taxon>Viridiplantae</taxon>
        <taxon>Streptophyta</taxon>
        <taxon>Embryophyta</taxon>
        <taxon>Tracheophyta</taxon>
        <taxon>Spermatophyta</taxon>
        <taxon>Magnoliopsida</taxon>
        <taxon>Liliopsida</taxon>
        <taxon>Poales</taxon>
        <taxon>Poaceae</taxon>
        <taxon>PACMAD clade</taxon>
        <taxon>Chloridoideae</taxon>
        <taxon>Eragrostideae</taxon>
        <taxon>Eragrostidinae</taxon>
        <taxon>Eragrostis</taxon>
    </lineage>
</organism>
<keyword evidence="1" id="KW-0472">Membrane</keyword>
<dbReference type="EMBL" id="RWGY01000039">
    <property type="protein sequence ID" value="TVU12620.1"/>
    <property type="molecule type" value="Genomic_DNA"/>
</dbReference>
<feature type="transmembrane region" description="Helical" evidence="1">
    <location>
        <begin position="204"/>
        <end position="224"/>
    </location>
</feature>